<sequence>MQSFPFTSQVTYDEAGYPEYDRAVDSDILRNLFKNYYSNGVFPNPSTNFQVVADEGMQVVVKPGACLIEGATGYETESRTMVVQAAGTTDRIDSVVLRLNDNIDFRDIDLYVVKGNSSTEPPQLTRTGGIYEIGLANLYVSANSSTITTERITDTRLVTERCGYAMPVQEFDTTALFDQLQAQVNENIELIQRAINQTEAAHLQEQIDSISSDIGTTSIAGISDGTIKGAVAKHEQDVNSLNLKMELVRSHVGMIVQSTTLDTEAKVIAIYGGTSWSKVEGRFLLGTSSSYAVNSIGGEAAHTLTTAEMPSHTHGLNGHTHSIPELSGSTSAAGSHVHNSKDYYTFNSGNGTRGIISVSGGSAANLCLADIMDIMHIAGNHNHKVVTNQSTTGGNSGSTSANGSGNAHNNMPPYKAVYIWERTK</sequence>
<evidence type="ECO:0000313" key="4">
    <source>
        <dbReference type="Proteomes" id="UP000643810"/>
    </source>
</evidence>
<dbReference type="Proteomes" id="UP000643810">
    <property type="component" value="Unassembled WGS sequence"/>
</dbReference>
<keyword evidence="4" id="KW-1185">Reference proteome</keyword>
<protein>
    <recommendedName>
        <fullName evidence="2">Baseplate structural protein Gp10 C-terminal domain-containing protein</fullName>
    </recommendedName>
</protein>
<comment type="caution">
    <text evidence="3">The sequence shown here is derived from an EMBL/GenBank/DDBJ whole genome shotgun (WGS) entry which is preliminary data.</text>
</comment>
<dbReference type="EMBL" id="JACOPG010000001">
    <property type="protein sequence ID" value="MBC5685549.1"/>
    <property type="molecule type" value="Genomic_DNA"/>
</dbReference>
<proteinExistence type="predicted"/>
<accession>A0ABR7GDP9</accession>
<gene>
    <name evidence="3" type="ORF">H8R94_02780</name>
</gene>
<evidence type="ECO:0000313" key="3">
    <source>
        <dbReference type="EMBL" id="MBC5685549.1"/>
    </source>
</evidence>
<feature type="domain" description="Baseplate structural protein Gp10 C-terminal" evidence="2">
    <location>
        <begin position="270"/>
        <end position="423"/>
    </location>
</feature>
<reference evidence="3 4" key="1">
    <citation type="submission" date="2020-08" db="EMBL/GenBank/DDBJ databases">
        <title>Genome public.</title>
        <authorList>
            <person name="Liu C."/>
            <person name="Sun Q."/>
        </authorList>
    </citation>
    <scope>NUCLEOTIDE SEQUENCE [LARGE SCALE GENOMIC DNA]</scope>
    <source>
        <strain evidence="3 4">NSJ-9</strain>
    </source>
</reference>
<organism evidence="3 4">
    <name type="scientific">Roseburia lenta</name>
    <dbReference type="NCBI Taxonomy" id="2763061"/>
    <lineage>
        <taxon>Bacteria</taxon>
        <taxon>Bacillati</taxon>
        <taxon>Bacillota</taxon>
        <taxon>Clostridia</taxon>
        <taxon>Lachnospirales</taxon>
        <taxon>Lachnospiraceae</taxon>
        <taxon>Roseburia</taxon>
    </lineage>
</organism>
<dbReference type="SUPFAM" id="SSF88874">
    <property type="entry name" value="Receptor-binding domain of short tail fibre protein gp12"/>
    <property type="match status" value="1"/>
</dbReference>
<dbReference type="RefSeq" id="WP_186853804.1">
    <property type="nucleotide sequence ID" value="NZ_JACOPG010000001.1"/>
</dbReference>
<dbReference type="InterPro" id="IPR053827">
    <property type="entry name" value="Gp10_C"/>
</dbReference>
<feature type="compositionally biased region" description="Low complexity" evidence="1">
    <location>
        <begin position="390"/>
        <end position="409"/>
    </location>
</feature>
<evidence type="ECO:0000256" key="1">
    <source>
        <dbReference type="SAM" id="MobiDB-lite"/>
    </source>
</evidence>
<evidence type="ECO:0000259" key="2">
    <source>
        <dbReference type="Pfam" id="PF21939"/>
    </source>
</evidence>
<name>A0ABR7GDP9_9FIRM</name>
<dbReference type="Pfam" id="PF21939">
    <property type="entry name" value="Gp10_C"/>
    <property type="match status" value="1"/>
</dbReference>
<feature type="region of interest" description="Disordered" evidence="1">
    <location>
        <begin position="385"/>
        <end position="409"/>
    </location>
</feature>